<feature type="region of interest" description="Disordered" evidence="1">
    <location>
        <begin position="1"/>
        <end position="25"/>
    </location>
</feature>
<feature type="compositionally biased region" description="Basic and acidic residues" evidence="1">
    <location>
        <begin position="9"/>
        <end position="22"/>
    </location>
</feature>
<evidence type="ECO:0000313" key="3">
    <source>
        <dbReference type="Proteomes" id="UP001595816"/>
    </source>
</evidence>
<evidence type="ECO:0000313" key="2">
    <source>
        <dbReference type="EMBL" id="MFC4133613.1"/>
    </source>
</evidence>
<comment type="caution">
    <text evidence="2">The sequence shown here is derived from an EMBL/GenBank/DDBJ whole genome shotgun (WGS) entry which is preliminary data.</text>
</comment>
<organism evidence="2 3">
    <name type="scientific">Hamadaea flava</name>
    <dbReference type="NCBI Taxonomy" id="1742688"/>
    <lineage>
        <taxon>Bacteria</taxon>
        <taxon>Bacillati</taxon>
        <taxon>Actinomycetota</taxon>
        <taxon>Actinomycetes</taxon>
        <taxon>Micromonosporales</taxon>
        <taxon>Micromonosporaceae</taxon>
        <taxon>Hamadaea</taxon>
    </lineage>
</organism>
<dbReference type="Proteomes" id="UP001595816">
    <property type="component" value="Unassembled WGS sequence"/>
</dbReference>
<proteinExistence type="predicted"/>
<sequence>MTVYVDVQNEQRQESRADERSPIRQSAAKRAARAYSMAVRATEQFIVGLPGTPTHADLDRYASLIDRENAAWQVRREAFAALAVHDQAQMS</sequence>
<dbReference type="EMBL" id="JBHSAY010000012">
    <property type="protein sequence ID" value="MFC4133613.1"/>
    <property type="molecule type" value="Genomic_DNA"/>
</dbReference>
<accession>A0ABV8LTB6</accession>
<evidence type="ECO:0000256" key="1">
    <source>
        <dbReference type="SAM" id="MobiDB-lite"/>
    </source>
</evidence>
<protein>
    <submittedName>
        <fullName evidence="2">Uncharacterized protein</fullName>
    </submittedName>
</protein>
<reference evidence="3" key="1">
    <citation type="journal article" date="2019" name="Int. J. Syst. Evol. Microbiol.">
        <title>The Global Catalogue of Microorganisms (GCM) 10K type strain sequencing project: providing services to taxonomists for standard genome sequencing and annotation.</title>
        <authorList>
            <consortium name="The Broad Institute Genomics Platform"/>
            <consortium name="The Broad Institute Genome Sequencing Center for Infectious Disease"/>
            <person name="Wu L."/>
            <person name="Ma J."/>
        </authorList>
    </citation>
    <scope>NUCLEOTIDE SEQUENCE [LARGE SCALE GENOMIC DNA]</scope>
    <source>
        <strain evidence="3">CGMCC 4.7289</strain>
    </source>
</reference>
<dbReference type="RefSeq" id="WP_253762404.1">
    <property type="nucleotide sequence ID" value="NZ_JAMZDZ010000001.1"/>
</dbReference>
<name>A0ABV8LTB6_9ACTN</name>
<gene>
    <name evidence="2" type="ORF">ACFOZ4_23640</name>
</gene>
<keyword evidence="3" id="KW-1185">Reference proteome</keyword>